<dbReference type="AlphaFoldDB" id="A0A381WK91"/>
<keyword evidence="2" id="KW-0444">Lipid biosynthesis</keyword>
<evidence type="ECO:0000256" key="6">
    <source>
        <dbReference type="ARBA" id="ARBA00023098"/>
    </source>
</evidence>
<evidence type="ECO:0000256" key="2">
    <source>
        <dbReference type="ARBA" id="ARBA00022516"/>
    </source>
</evidence>
<gene>
    <name evidence="8" type="ORF">METZ01_LOCUS105221</name>
</gene>
<reference evidence="8" key="1">
    <citation type="submission" date="2018-05" db="EMBL/GenBank/DDBJ databases">
        <authorList>
            <person name="Lanie J.A."/>
            <person name="Ng W.-L."/>
            <person name="Kazmierczak K.M."/>
            <person name="Andrzejewski T.M."/>
            <person name="Davidsen T.M."/>
            <person name="Wayne K.J."/>
            <person name="Tettelin H."/>
            <person name="Glass J.I."/>
            <person name="Rusch D."/>
            <person name="Podicherti R."/>
            <person name="Tsui H.-C.T."/>
            <person name="Winkler M.E."/>
        </authorList>
    </citation>
    <scope>NUCLEOTIDE SEQUENCE</scope>
</reference>
<name>A0A381WK91_9ZZZZ</name>
<evidence type="ECO:0000256" key="7">
    <source>
        <dbReference type="ARBA" id="ARBA00048975"/>
    </source>
</evidence>
<protein>
    <recommendedName>
        <fullName evidence="1">lipid-A-disaccharide synthase</fullName>
        <ecNumber evidence="1">2.4.1.182</ecNumber>
    </recommendedName>
</protein>
<proteinExistence type="inferred from homology"/>
<evidence type="ECO:0000256" key="5">
    <source>
        <dbReference type="ARBA" id="ARBA00022679"/>
    </source>
</evidence>
<evidence type="ECO:0000256" key="4">
    <source>
        <dbReference type="ARBA" id="ARBA00022676"/>
    </source>
</evidence>
<keyword evidence="3" id="KW-0441">Lipid A biosynthesis</keyword>
<organism evidence="8">
    <name type="scientific">marine metagenome</name>
    <dbReference type="NCBI Taxonomy" id="408172"/>
    <lineage>
        <taxon>unclassified sequences</taxon>
        <taxon>metagenomes</taxon>
        <taxon>ecological metagenomes</taxon>
    </lineage>
</organism>
<dbReference type="EMBL" id="UINC01011931">
    <property type="protein sequence ID" value="SVA52367.1"/>
    <property type="molecule type" value="Genomic_DNA"/>
</dbReference>
<dbReference type="SUPFAM" id="SSF53756">
    <property type="entry name" value="UDP-Glycosyltransferase/glycogen phosphorylase"/>
    <property type="match status" value="1"/>
</dbReference>
<evidence type="ECO:0000256" key="1">
    <source>
        <dbReference type="ARBA" id="ARBA00012687"/>
    </source>
</evidence>
<feature type="non-terminal residue" evidence="8">
    <location>
        <position position="1"/>
    </location>
</feature>
<dbReference type="PANTHER" id="PTHR30372:SF4">
    <property type="entry name" value="LIPID-A-DISACCHARIDE SYNTHASE, MITOCHONDRIAL-RELATED"/>
    <property type="match status" value="1"/>
</dbReference>
<accession>A0A381WK91</accession>
<evidence type="ECO:0000256" key="3">
    <source>
        <dbReference type="ARBA" id="ARBA00022556"/>
    </source>
</evidence>
<dbReference type="GO" id="GO:0008915">
    <property type="term" value="F:lipid-A-disaccharide synthase activity"/>
    <property type="evidence" value="ECO:0007669"/>
    <property type="project" value="UniProtKB-EC"/>
</dbReference>
<keyword evidence="6" id="KW-0443">Lipid metabolism</keyword>
<keyword evidence="4" id="KW-0328">Glycosyltransferase</keyword>
<dbReference type="Pfam" id="PF02684">
    <property type="entry name" value="LpxB"/>
    <property type="match status" value="1"/>
</dbReference>
<keyword evidence="5" id="KW-0808">Transferase</keyword>
<dbReference type="HAMAP" id="MF_00392">
    <property type="entry name" value="LpxB"/>
    <property type="match status" value="1"/>
</dbReference>
<dbReference type="GO" id="GO:0009245">
    <property type="term" value="P:lipid A biosynthetic process"/>
    <property type="evidence" value="ECO:0007669"/>
    <property type="project" value="UniProtKB-KW"/>
</dbReference>
<evidence type="ECO:0000313" key="8">
    <source>
        <dbReference type="EMBL" id="SVA52367.1"/>
    </source>
</evidence>
<dbReference type="InterPro" id="IPR003835">
    <property type="entry name" value="Glyco_trans_19"/>
</dbReference>
<dbReference type="NCBIfam" id="TIGR00215">
    <property type="entry name" value="lpxB"/>
    <property type="match status" value="1"/>
</dbReference>
<sequence length="380" mass="42624">VTKFVIVAGESSGDLLGSKIIASIQDLCPDATFEGIAGPKMTQVGCKQWFNSSELSVMGIFGVLKHLPRILKVRKGLMQKILKNPPDVFIGIDAPDFNLKLEKKLKHKGIKTIHVVSPSFWAWRKKRVKVLSQSTDLLLCLFPFEEDLLKEHNVNAVFIGHPLADSIQQKIDFQTAKNNLELKAKIVVALMPGSRSSEINRHAKLFFEAAKLLTNKIEDIEFVIPVVDSKIGEQLKKILELYLTDLKVTITDSTHSALSVSDLVITKSGTSTLEAALHKKPMVVVYKMSSLSYWFLKTFNIIHTEYIALPNILLGKKLVPELIQENASSKAIFAESLFWLSNHQKIIELQQQFELLHSQLQQNASFLAASTIVKMLQQKK</sequence>
<comment type="catalytic activity">
    <reaction evidence="7">
        <text>a lipid X + a UDP-2-N,3-O-bis[(3R)-3-hydroxyacyl]-alpha-D-glucosamine = a lipid A disaccharide + UDP + H(+)</text>
        <dbReference type="Rhea" id="RHEA:67828"/>
        <dbReference type="ChEBI" id="CHEBI:15378"/>
        <dbReference type="ChEBI" id="CHEBI:58223"/>
        <dbReference type="ChEBI" id="CHEBI:137748"/>
        <dbReference type="ChEBI" id="CHEBI:176338"/>
        <dbReference type="ChEBI" id="CHEBI:176343"/>
        <dbReference type="EC" id="2.4.1.182"/>
    </reaction>
</comment>
<dbReference type="GO" id="GO:0005543">
    <property type="term" value="F:phospholipid binding"/>
    <property type="evidence" value="ECO:0007669"/>
    <property type="project" value="TreeGrafter"/>
</dbReference>
<dbReference type="GO" id="GO:0016020">
    <property type="term" value="C:membrane"/>
    <property type="evidence" value="ECO:0007669"/>
    <property type="project" value="GOC"/>
</dbReference>
<dbReference type="PANTHER" id="PTHR30372">
    <property type="entry name" value="LIPID-A-DISACCHARIDE SYNTHASE"/>
    <property type="match status" value="1"/>
</dbReference>
<dbReference type="Gene3D" id="3.40.50.2000">
    <property type="entry name" value="Glycogen Phosphorylase B"/>
    <property type="match status" value="2"/>
</dbReference>
<dbReference type="EC" id="2.4.1.182" evidence="1"/>